<dbReference type="InterPro" id="IPR001789">
    <property type="entry name" value="Sig_transdc_resp-reg_receiver"/>
</dbReference>
<feature type="modified residue" description="4-aspartylphosphate" evidence="4">
    <location>
        <position position="57"/>
    </location>
</feature>
<dbReference type="CDD" id="cd00082">
    <property type="entry name" value="HisKA"/>
    <property type="match status" value="1"/>
</dbReference>
<comment type="catalytic activity">
    <reaction evidence="1">
        <text>ATP + protein L-histidine = ADP + protein N-phospho-L-histidine.</text>
        <dbReference type="EC" id="2.7.13.3"/>
    </reaction>
</comment>
<comment type="caution">
    <text evidence="9">The sequence shown here is derived from an EMBL/GenBank/DDBJ whole genome shotgun (WGS) entry which is preliminary data.</text>
</comment>
<dbReference type="Gene3D" id="3.40.50.2300">
    <property type="match status" value="2"/>
</dbReference>
<evidence type="ECO:0000256" key="1">
    <source>
        <dbReference type="ARBA" id="ARBA00000085"/>
    </source>
</evidence>
<name>A0A7X0AVU2_9PROT</name>
<evidence type="ECO:0000256" key="2">
    <source>
        <dbReference type="ARBA" id="ARBA00012438"/>
    </source>
</evidence>
<dbReference type="GO" id="GO:0000155">
    <property type="term" value="F:phosphorelay sensor kinase activity"/>
    <property type="evidence" value="ECO:0007669"/>
    <property type="project" value="InterPro"/>
</dbReference>
<evidence type="ECO:0000256" key="5">
    <source>
        <dbReference type="SAM" id="Coils"/>
    </source>
</evidence>
<dbReference type="RefSeq" id="WP_184799197.1">
    <property type="nucleotide sequence ID" value="NZ_JACIIZ010000004.1"/>
</dbReference>
<dbReference type="SMART" id="SM00448">
    <property type="entry name" value="REC"/>
    <property type="match status" value="2"/>
</dbReference>
<dbReference type="InterPro" id="IPR011006">
    <property type="entry name" value="CheY-like_superfamily"/>
</dbReference>
<dbReference type="PANTHER" id="PTHR43547">
    <property type="entry name" value="TWO-COMPONENT HISTIDINE KINASE"/>
    <property type="match status" value="1"/>
</dbReference>
<dbReference type="Pfam" id="PF02518">
    <property type="entry name" value="HATPase_c"/>
    <property type="match status" value="1"/>
</dbReference>
<evidence type="ECO:0000256" key="3">
    <source>
        <dbReference type="ARBA" id="ARBA00022553"/>
    </source>
</evidence>
<dbReference type="InterPro" id="IPR005467">
    <property type="entry name" value="His_kinase_dom"/>
</dbReference>
<feature type="domain" description="Response regulatory" evidence="8">
    <location>
        <begin position="144"/>
        <end position="262"/>
    </location>
</feature>
<dbReference type="CDD" id="cd17574">
    <property type="entry name" value="REC_OmpR"/>
    <property type="match status" value="1"/>
</dbReference>
<dbReference type="Pfam" id="PF00072">
    <property type="entry name" value="Response_reg"/>
    <property type="match status" value="2"/>
</dbReference>
<keyword evidence="9" id="KW-0808">Transferase</keyword>
<gene>
    <name evidence="9" type="ORF">FHS74_001573</name>
</gene>
<evidence type="ECO:0000259" key="8">
    <source>
        <dbReference type="PROSITE" id="PS50110"/>
    </source>
</evidence>
<proteinExistence type="predicted"/>
<keyword evidence="3 4" id="KW-0597">Phosphoprotein</keyword>
<dbReference type="Gene3D" id="3.30.565.10">
    <property type="entry name" value="Histidine kinase-like ATPase, C-terminal domain"/>
    <property type="match status" value="1"/>
</dbReference>
<dbReference type="InterPro" id="IPR036890">
    <property type="entry name" value="HATPase_C_sf"/>
</dbReference>
<feature type="modified residue" description="4-aspartylphosphate" evidence="4">
    <location>
        <position position="193"/>
    </location>
</feature>
<dbReference type="PANTHER" id="PTHR43547:SF2">
    <property type="entry name" value="HYBRID SIGNAL TRANSDUCTION HISTIDINE KINASE C"/>
    <property type="match status" value="1"/>
</dbReference>
<keyword evidence="10" id="KW-1185">Reference proteome</keyword>
<dbReference type="PRINTS" id="PR00344">
    <property type="entry name" value="BCTRLSENSOR"/>
</dbReference>
<dbReference type="PROSITE" id="PS50110">
    <property type="entry name" value="RESPONSE_REGULATORY"/>
    <property type="match status" value="2"/>
</dbReference>
<accession>A0A7X0AVU2</accession>
<organism evidence="9 10">
    <name type="scientific">Nitrospirillum iridis</name>
    <dbReference type="NCBI Taxonomy" id="765888"/>
    <lineage>
        <taxon>Bacteria</taxon>
        <taxon>Pseudomonadati</taxon>
        <taxon>Pseudomonadota</taxon>
        <taxon>Alphaproteobacteria</taxon>
        <taxon>Rhodospirillales</taxon>
        <taxon>Azospirillaceae</taxon>
        <taxon>Nitrospirillum</taxon>
    </lineage>
</organism>
<evidence type="ECO:0000256" key="6">
    <source>
        <dbReference type="SAM" id="MobiDB-lite"/>
    </source>
</evidence>
<dbReference type="InterPro" id="IPR036097">
    <property type="entry name" value="HisK_dim/P_sf"/>
</dbReference>
<feature type="region of interest" description="Disordered" evidence="6">
    <location>
        <begin position="563"/>
        <end position="596"/>
    </location>
</feature>
<dbReference type="AlphaFoldDB" id="A0A7X0AVU2"/>
<reference evidence="9 10" key="1">
    <citation type="submission" date="2020-08" db="EMBL/GenBank/DDBJ databases">
        <title>Genomic Encyclopedia of Type Strains, Phase IV (KMG-IV): sequencing the most valuable type-strain genomes for metagenomic binning, comparative biology and taxonomic classification.</title>
        <authorList>
            <person name="Goeker M."/>
        </authorList>
    </citation>
    <scope>NUCLEOTIDE SEQUENCE [LARGE SCALE GENOMIC DNA]</scope>
    <source>
        <strain evidence="9 10">DSM 22198</strain>
    </source>
</reference>
<keyword evidence="5" id="KW-0175">Coiled coil</keyword>
<dbReference type="SMART" id="SM00387">
    <property type="entry name" value="HATPase_c"/>
    <property type="match status" value="1"/>
</dbReference>
<evidence type="ECO:0000313" key="9">
    <source>
        <dbReference type="EMBL" id="MBB6251028.1"/>
    </source>
</evidence>
<keyword evidence="9" id="KW-0418">Kinase</keyword>
<dbReference type="InterPro" id="IPR003594">
    <property type="entry name" value="HATPase_dom"/>
</dbReference>
<feature type="compositionally biased region" description="Low complexity" evidence="6">
    <location>
        <begin position="567"/>
        <end position="581"/>
    </location>
</feature>
<feature type="coiled-coil region" evidence="5">
    <location>
        <begin position="278"/>
        <end position="332"/>
    </location>
</feature>
<dbReference type="InterPro" id="IPR004358">
    <property type="entry name" value="Sig_transdc_His_kin-like_C"/>
</dbReference>
<feature type="domain" description="Response regulatory" evidence="8">
    <location>
        <begin position="8"/>
        <end position="124"/>
    </location>
</feature>
<dbReference type="SUPFAM" id="SSF55874">
    <property type="entry name" value="ATPase domain of HSP90 chaperone/DNA topoisomerase II/histidine kinase"/>
    <property type="match status" value="1"/>
</dbReference>
<sequence>MTDAPAHRILVVEDSPTQALQLQMTLERQGWSVTVCGDAESALEQLGRTMPDLAMVDYHLPRMNGDEFVRRVRLDMRTRGLPVLMLTDSHAADRERQGFDSGADAYVPKSVDTDILLSRVGALLRKGALPRPISQAPVAFRQSRLLVVDDSPTYLFFITAQLQDDGHEVVGVSSGREALETIAKEKFDCIVVDLVMPEMSGTELCQRLDMLRRQHDRLFQIIILTSRDSKEDMMRGLEAGADDFVGKASESEILKARIRALLRRKFLHEENLRISGEFRDKELELERTRDERRIAQERAAMTEALERSHAELEAAYRELQDTQSQLVQAAKMASLGALVAGIAHELNNPLAFVGNHLGTIARCLDNVAPEMEGHLSDKGARDLDKMRQRLDAVRLGVDRVEDLVVKLRTFSRLDEAEVKEVEVEESLESVLTLLQHKLSSRITVERKFNGPKRVTCQPGPLNQVLMNVVGNAIDAIDGAGTITLETARNGSMFHLSVRDTGHGIPAAIRDRICEPFFTTKPVGAGTGLGLSISYSIIQRHRGRLTFHSEEGQGTEVVIEIPMDGTSAAGPAAGEAGPVSPADPRTDTVARPASRSV</sequence>
<dbReference type="PROSITE" id="PS50109">
    <property type="entry name" value="HIS_KIN"/>
    <property type="match status" value="1"/>
</dbReference>
<protein>
    <recommendedName>
        <fullName evidence="2">histidine kinase</fullName>
        <ecNumber evidence="2">2.7.13.3</ecNumber>
    </recommendedName>
</protein>
<dbReference type="SUPFAM" id="SSF52172">
    <property type="entry name" value="CheY-like"/>
    <property type="match status" value="2"/>
</dbReference>
<feature type="domain" description="Histidine kinase" evidence="7">
    <location>
        <begin position="341"/>
        <end position="564"/>
    </location>
</feature>
<evidence type="ECO:0000259" key="7">
    <source>
        <dbReference type="PROSITE" id="PS50109"/>
    </source>
</evidence>
<dbReference type="SMART" id="SM00388">
    <property type="entry name" value="HisKA"/>
    <property type="match status" value="1"/>
</dbReference>
<dbReference type="InterPro" id="IPR003661">
    <property type="entry name" value="HisK_dim/P_dom"/>
</dbReference>
<evidence type="ECO:0000313" key="10">
    <source>
        <dbReference type="Proteomes" id="UP000539175"/>
    </source>
</evidence>
<evidence type="ECO:0000256" key="4">
    <source>
        <dbReference type="PROSITE-ProRule" id="PRU00169"/>
    </source>
</evidence>
<dbReference type="SUPFAM" id="SSF47384">
    <property type="entry name" value="Homodimeric domain of signal transducing histidine kinase"/>
    <property type="match status" value="1"/>
</dbReference>
<dbReference type="Proteomes" id="UP000539175">
    <property type="component" value="Unassembled WGS sequence"/>
</dbReference>
<dbReference type="Gene3D" id="1.10.287.130">
    <property type="match status" value="1"/>
</dbReference>
<dbReference type="EC" id="2.7.13.3" evidence="2"/>
<dbReference type="EMBL" id="JACIIZ010000004">
    <property type="protein sequence ID" value="MBB6251028.1"/>
    <property type="molecule type" value="Genomic_DNA"/>
</dbReference>